<dbReference type="GeneID" id="92938998"/>
<organism evidence="5 9">
    <name type="scientific">Clostridium sporogenes</name>
    <dbReference type="NCBI Taxonomy" id="1509"/>
    <lineage>
        <taxon>Bacteria</taxon>
        <taxon>Bacillati</taxon>
        <taxon>Bacillota</taxon>
        <taxon>Clostridia</taxon>
        <taxon>Eubacteriales</taxon>
        <taxon>Clostridiaceae</taxon>
        <taxon>Clostridium</taxon>
    </lineage>
</organism>
<dbReference type="Proteomes" id="UP000486601">
    <property type="component" value="Unassembled WGS sequence"/>
</dbReference>
<dbReference type="Gene3D" id="3.90.470.20">
    <property type="entry name" value="4'-phosphopantetheinyl transferase domain"/>
    <property type="match status" value="2"/>
</dbReference>
<keyword evidence="2 5" id="KW-0808">Transferase</keyword>
<dbReference type="InterPro" id="IPR037143">
    <property type="entry name" value="4-PPantetheinyl_Trfase_dom_sf"/>
</dbReference>
<dbReference type="InterPro" id="IPR008278">
    <property type="entry name" value="4-PPantetheinyl_Trfase_dom"/>
</dbReference>
<reference evidence="6 8" key="3">
    <citation type="submission" date="2017-09" db="EMBL/GenBank/DDBJ databases">
        <title>FDA dAtabase for Regulatory Grade micrObial Sequences (FDA-ARGOS): Supporting development and validation of Infectious Disease Dx tests.</title>
        <authorList>
            <person name="Kerrigan L."/>
            <person name="Long C."/>
            <person name="Tallon L.J."/>
            <person name="Sadzewicz L."/>
            <person name="Ott S."/>
            <person name="Zhao X."/>
            <person name="Nagaraj S."/>
            <person name="Vavikolanu K."/>
            <person name="Aluvathingal J."/>
            <person name="Nadendla S."/>
            <person name="Sichtig H."/>
        </authorList>
    </citation>
    <scope>NUCLEOTIDE SEQUENCE [LARGE SCALE GENOMIC DNA]</scope>
    <source>
        <strain evidence="6 8">FDAARGOS_423</strain>
    </source>
</reference>
<dbReference type="GO" id="GO:0008897">
    <property type="term" value="F:holo-[acyl-carrier-protein] synthase activity"/>
    <property type="evidence" value="ECO:0007669"/>
    <property type="project" value="InterPro"/>
</dbReference>
<dbReference type="Proteomes" id="UP000223854">
    <property type="component" value="Unassembled WGS sequence"/>
</dbReference>
<dbReference type="PANTHER" id="PTHR12215:SF10">
    <property type="entry name" value="L-AMINOADIPATE-SEMIALDEHYDE DEHYDROGENASE-PHOSPHOPANTETHEINYL TRANSFERASE"/>
    <property type="match status" value="1"/>
</dbReference>
<proteinExistence type="inferred from homology"/>
<reference evidence="4 7" key="2">
    <citation type="journal article" date="2015" name="PLoS ONE">
        <title>A universal mariner transposon system for forward genetic studies in the genus clostridium.</title>
        <authorList>
            <person name="Zhang Y."/>
            <person name="Grosse-Honebrink A."/>
            <person name="Minton N.P."/>
        </authorList>
    </citation>
    <scope>NUCLEOTIDE SEQUENCE [LARGE SCALE GENOMIC DNA]</scope>
    <source>
        <strain evidence="4 7">NCIMB 10696</strain>
    </source>
</reference>
<evidence type="ECO:0000313" key="4">
    <source>
        <dbReference type="EMBL" id="AKC63030.1"/>
    </source>
</evidence>
<evidence type="ECO:0000259" key="3">
    <source>
        <dbReference type="Pfam" id="PF01648"/>
    </source>
</evidence>
<dbReference type="EMBL" id="PDLH01000007">
    <property type="protein sequence ID" value="PHG99809.1"/>
    <property type="molecule type" value="Genomic_DNA"/>
</dbReference>
<dbReference type="InterPro" id="IPR050559">
    <property type="entry name" value="P-Pant_transferase_sf"/>
</dbReference>
<evidence type="ECO:0000256" key="1">
    <source>
        <dbReference type="ARBA" id="ARBA00010990"/>
    </source>
</evidence>
<dbReference type="GO" id="GO:0000287">
    <property type="term" value="F:magnesium ion binding"/>
    <property type="evidence" value="ECO:0007669"/>
    <property type="project" value="InterPro"/>
</dbReference>
<evidence type="ECO:0000313" key="9">
    <source>
        <dbReference type="Proteomes" id="UP000486601"/>
    </source>
</evidence>
<dbReference type="GO" id="GO:0005829">
    <property type="term" value="C:cytosol"/>
    <property type="evidence" value="ECO:0007669"/>
    <property type="project" value="TreeGrafter"/>
</dbReference>
<dbReference type="RefSeq" id="WP_003496484.1">
    <property type="nucleotide sequence ID" value="NZ_CBCRVC010000004.1"/>
</dbReference>
<dbReference type="KEGG" id="cld:CLSPO_c23100"/>
<dbReference type="SUPFAM" id="SSF56214">
    <property type="entry name" value="4'-phosphopantetheinyl transferase"/>
    <property type="match status" value="2"/>
</dbReference>
<dbReference type="EMBL" id="CP009225">
    <property type="protein sequence ID" value="AKC63030.1"/>
    <property type="molecule type" value="Genomic_DNA"/>
</dbReference>
<protein>
    <submittedName>
        <fullName evidence="4 5">Phosphopantetheinyl transferase</fullName>
    </submittedName>
</protein>
<evidence type="ECO:0000313" key="8">
    <source>
        <dbReference type="Proteomes" id="UP000223854"/>
    </source>
</evidence>
<evidence type="ECO:0000313" key="6">
    <source>
        <dbReference type="EMBL" id="PHG99809.1"/>
    </source>
</evidence>
<accession>A0A7X5PBJ9</accession>
<dbReference type="Pfam" id="PF01648">
    <property type="entry name" value="ACPS"/>
    <property type="match status" value="1"/>
</dbReference>
<dbReference type="PANTHER" id="PTHR12215">
    <property type="entry name" value="PHOSPHOPANTETHEINE TRANSFERASE"/>
    <property type="match status" value="1"/>
</dbReference>
<evidence type="ECO:0000313" key="5">
    <source>
        <dbReference type="EMBL" id="NFR61799.1"/>
    </source>
</evidence>
<gene>
    <name evidence="4" type="ORF">CLSPO_c23100</name>
    <name evidence="6" type="ORF">CRX47_08065</name>
    <name evidence="5" type="ORF">FDF70_09930</name>
</gene>
<feature type="domain" description="4'-phosphopantetheinyl transferase" evidence="3">
    <location>
        <begin position="133"/>
        <end position="228"/>
    </location>
</feature>
<reference evidence="5 9" key="4">
    <citation type="submission" date="2019-04" db="EMBL/GenBank/DDBJ databases">
        <title>Genome sequencing of Clostridium botulinum Groups I-IV and Clostridium butyricum.</title>
        <authorList>
            <person name="Brunt J."/>
            <person name="Van Vliet A.H.M."/>
            <person name="Stringer S.C."/>
            <person name="Carter A.T."/>
            <person name="Peck M.W."/>
        </authorList>
    </citation>
    <scope>NUCLEOTIDE SEQUENCE [LARGE SCALE GENOMIC DNA]</scope>
    <source>
        <strain evidence="5 9">IFR 18/108</strain>
    </source>
</reference>
<sequence length="234" mass="28342">MVKKIGNFNFIYVKDFYEISSIKIFHKLIKKENVIIIINSNETKNKFPIYKYLTYDETKKSKKYIRKEDRYNFHISHSIVNFLFMQWIGCEVEELPLKKGIFFKPYIDNDYQYKYNITHSKHCIAIIFSNLEVGIDVEYINRDIEHEVIIKGCFHKKEKERQLLNKIEFYRTWVAKEAYIKSIGKGLYKAIDTIYVEKELENYIQMYDEEEKVRQCVYIFEPFKNYIGGICINE</sequence>
<keyword evidence="8" id="KW-1185">Reference proteome</keyword>
<dbReference type="Proteomes" id="UP000033052">
    <property type="component" value="Chromosome"/>
</dbReference>
<evidence type="ECO:0000256" key="2">
    <source>
        <dbReference type="ARBA" id="ARBA00022679"/>
    </source>
</evidence>
<dbReference type="AlphaFoldDB" id="A0A7X5PBJ9"/>
<evidence type="ECO:0000313" key="7">
    <source>
        <dbReference type="Proteomes" id="UP000033052"/>
    </source>
</evidence>
<comment type="similarity">
    <text evidence="1">Belongs to the P-Pant transferase superfamily. Gsp/Sfp/HetI/AcpT family.</text>
</comment>
<dbReference type="EMBL" id="SXCS01000005">
    <property type="protein sequence ID" value="NFR61799.1"/>
    <property type="molecule type" value="Genomic_DNA"/>
</dbReference>
<reference evidence="4" key="1">
    <citation type="submission" date="2014-08" db="EMBL/GenBank/DDBJ databases">
        <authorList>
            <person name="Kubiak A."/>
            <person name="Poehlein A."/>
            <person name="Daniel R."/>
            <person name="Minton N.P."/>
        </authorList>
    </citation>
    <scope>NUCLEOTIDE SEQUENCE</scope>
    <source>
        <strain evidence="4">NCIMB 10696</strain>
    </source>
</reference>
<dbReference type="GO" id="GO:0019878">
    <property type="term" value="P:lysine biosynthetic process via aminoadipic acid"/>
    <property type="evidence" value="ECO:0007669"/>
    <property type="project" value="TreeGrafter"/>
</dbReference>
<name>A0A7X5PBJ9_CLOSG</name>